<evidence type="ECO:0008006" key="4">
    <source>
        <dbReference type="Google" id="ProtNLM"/>
    </source>
</evidence>
<organism evidence="2 3">
    <name type="scientific">Spirilliplanes yamanashiensis</name>
    <dbReference type="NCBI Taxonomy" id="42233"/>
    <lineage>
        <taxon>Bacteria</taxon>
        <taxon>Bacillati</taxon>
        <taxon>Actinomycetota</taxon>
        <taxon>Actinomycetes</taxon>
        <taxon>Micromonosporales</taxon>
        <taxon>Micromonosporaceae</taxon>
        <taxon>Spirilliplanes</taxon>
    </lineage>
</organism>
<comment type="caution">
    <text evidence="2">The sequence shown here is derived from an EMBL/GenBank/DDBJ whole genome shotgun (WGS) entry which is preliminary data.</text>
</comment>
<sequence>MSAPAHDHVHHHTLAPSGQGTVMLDIGSGRGALVIHTAPRSHGLEIEVSPVGPGRERRTHAAVRARHVSTGITYCAVIDGLAAGQYTVWRDDGTAAGWVTVPDGGVAEFIWPD</sequence>
<dbReference type="EMBL" id="BOOY01000029">
    <property type="protein sequence ID" value="GIJ04787.1"/>
    <property type="molecule type" value="Genomic_DNA"/>
</dbReference>
<evidence type="ECO:0000313" key="3">
    <source>
        <dbReference type="Proteomes" id="UP000652013"/>
    </source>
</evidence>
<name>A0A8J3YBK3_9ACTN</name>
<feature type="region of interest" description="Disordered" evidence="1">
    <location>
        <begin position="1"/>
        <end position="20"/>
    </location>
</feature>
<evidence type="ECO:0000256" key="1">
    <source>
        <dbReference type="SAM" id="MobiDB-lite"/>
    </source>
</evidence>
<gene>
    <name evidence="2" type="ORF">Sya03_41390</name>
</gene>
<evidence type="ECO:0000313" key="2">
    <source>
        <dbReference type="EMBL" id="GIJ04787.1"/>
    </source>
</evidence>
<dbReference type="AlphaFoldDB" id="A0A8J3YBK3"/>
<accession>A0A8J3YBK3</accession>
<proteinExistence type="predicted"/>
<reference evidence="2" key="1">
    <citation type="submission" date="2021-01" db="EMBL/GenBank/DDBJ databases">
        <title>Whole genome shotgun sequence of Spirilliplanes yamanashiensis NBRC 15828.</title>
        <authorList>
            <person name="Komaki H."/>
            <person name="Tamura T."/>
        </authorList>
    </citation>
    <scope>NUCLEOTIDE SEQUENCE</scope>
    <source>
        <strain evidence="2">NBRC 15828</strain>
    </source>
</reference>
<dbReference type="RefSeq" id="WP_306891784.1">
    <property type="nucleotide sequence ID" value="NZ_BAAAGJ010000005.1"/>
</dbReference>
<dbReference type="Proteomes" id="UP000652013">
    <property type="component" value="Unassembled WGS sequence"/>
</dbReference>
<keyword evidence="3" id="KW-1185">Reference proteome</keyword>
<protein>
    <recommendedName>
        <fullName evidence="4">Phospholipase</fullName>
    </recommendedName>
</protein>